<dbReference type="EMBL" id="JACHLA010000007">
    <property type="protein sequence ID" value="MBB6363533.1"/>
    <property type="molecule type" value="Genomic_DNA"/>
</dbReference>
<proteinExistence type="predicted"/>
<evidence type="ECO:0000313" key="2">
    <source>
        <dbReference type="Proteomes" id="UP000548425"/>
    </source>
</evidence>
<sequence>MKQTQTKLFDFSDIGLDFSAGSKNLFPDRFKKMLVLGYNEQTVSSVAVSGNQVTFTYGGAHGYVADRVLKVDSGALASINSGEFWIDSVTTNTVVFTLDDAPVSIPSGFTTRIAPLGFEMVYEQPPVQVYKFKSLKEEDLYLRLCFQSAAAQRNTVVPCVGWSADLSLGVITDPLTIEVTRGGTVIGGEFKWDFTSDPSSSHNNYTYSQGYSSFGRGVVVGSKYHLAFLTGLATATGHLINGFLPATVLDLMGFSGRVPVVTFGVNAGLPNNFYSDLRGKVHYAYIGDQRVNFAGNRYSAYTFNYGFGSGVNFYPAAVEGFNTSPTEPLLIYENGNSQFVGVAHGAQTLKLGTDTVAIPSTLGAQPVELVEADFGNKCLVHSMSIAAGLSGIAYFVMPIEEIKIDY</sequence>
<accession>A0AAW3VES4</accession>
<name>A0AAW3VES4_ACILW</name>
<gene>
    <name evidence="1" type="ORF">HNP34_001673</name>
</gene>
<comment type="caution">
    <text evidence="1">The sequence shown here is derived from an EMBL/GenBank/DDBJ whole genome shotgun (WGS) entry which is preliminary data.</text>
</comment>
<reference evidence="1 2" key="1">
    <citation type="submission" date="2020-08" db="EMBL/GenBank/DDBJ databases">
        <title>Functional genomics of gut bacteria from endangered species of beetles.</title>
        <authorList>
            <person name="Carlos-Shanley C."/>
        </authorList>
    </citation>
    <scope>NUCLEOTIDE SEQUENCE [LARGE SCALE GENOMIC DNA]</scope>
    <source>
        <strain evidence="1 2">S00127</strain>
    </source>
</reference>
<evidence type="ECO:0000313" key="1">
    <source>
        <dbReference type="EMBL" id="MBB6363533.1"/>
    </source>
</evidence>
<dbReference type="RefSeq" id="WP_184413096.1">
    <property type="nucleotide sequence ID" value="NZ_JACHLA010000007.1"/>
</dbReference>
<protein>
    <submittedName>
        <fullName evidence="1">Uncharacterized protein</fullName>
    </submittedName>
</protein>
<dbReference type="Proteomes" id="UP000548425">
    <property type="component" value="Unassembled WGS sequence"/>
</dbReference>
<dbReference type="AlphaFoldDB" id="A0AAW3VES4"/>
<organism evidence="1 2">
    <name type="scientific">Acinetobacter lwoffii</name>
    <dbReference type="NCBI Taxonomy" id="28090"/>
    <lineage>
        <taxon>Bacteria</taxon>
        <taxon>Pseudomonadati</taxon>
        <taxon>Pseudomonadota</taxon>
        <taxon>Gammaproteobacteria</taxon>
        <taxon>Moraxellales</taxon>
        <taxon>Moraxellaceae</taxon>
        <taxon>Acinetobacter</taxon>
    </lineage>
</organism>